<dbReference type="Proteomes" id="UP001162318">
    <property type="component" value="Unassembled WGS sequence"/>
</dbReference>
<dbReference type="AlphaFoldDB" id="A0AA43BDM2"/>
<dbReference type="GO" id="GO:0004803">
    <property type="term" value="F:transposase activity"/>
    <property type="evidence" value="ECO:0007669"/>
    <property type="project" value="TreeGrafter"/>
</dbReference>
<evidence type="ECO:0000313" key="2">
    <source>
        <dbReference type="Proteomes" id="UP001162318"/>
    </source>
</evidence>
<dbReference type="RefSeq" id="WP_048938283.1">
    <property type="nucleotide sequence ID" value="NZ_DAMBMS010000023.1"/>
</dbReference>
<dbReference type="GO" id="GO:0032196">
    <property type="term" value="P:transposition"/>
    <property type="evidence" value="ECO:0007669"/>
    <property type="project" value="TreeGrafter"/>
</dbReference>
<dbReference type="InterPro" id="IPR051917">
    <property type="entry name" value="Transposase-Integrase"/>
</dbReference>
<reference evidence="1" key="1">
    <citation type="submission" date="2022-09" db="EMBL/GenBank/DDBJ databases">
        <title>Intensive care unit water sources are persistently colonized with multi-drug resistant bacteria and are the site of extensive horizontal gene transfer of antibiotic resistance genes.</title>
        <authorList>
            <person name="Diorio-Toth L."/>
        </authorList>
    </citation>
    <scope>NUCLEOTIDE SEQUENCE</scope>
    <source>
        <strain evidence="1">GD03659</strain>
    </source>
</reference>
<dbReference type="EMBL" id="JAOCKX010000059">
    <property type="protein sequence ID" value="MDH2134490.1"/>
    <property type="molecule type" value="Genomic_DNA"/>
</dbReference>
<gene>
    <name evidence="1" type="ORF">N5J77_25485</name>
</gene>
<accession>A0AA43BDM2</accession>
<comment type="caution">
    <text evidence="1">The sequence shown here is derived from an EMBL/GenBank/DDBJ whole genome shotgun (WGS) entry which is preliminary data.</text>
</comment>
<dbReference type="GO" id="GO:0005829">
    <property type="term" value="C:cytosol"/>
    <property type="evidence" value="ECO:0007669"/>
    <property type="project" value="TreeGrafter"/>
</dbReference>
<organism evidence="1 2">
    <name type="scientific">Sphingobium yanoikuyae</name>
    <name type="common">Sphingomonas yanoikuyae</name>
    <dbReference type="NCBI Taxonomy" id="13690"/>
    <lineage>
        <taxon>Bacteria</taxon>
        <taxon>Pseudomonadati</taxon>
        <taxon>Pseudomonadota</taxon>
        <taxon>Alphaproteobacteria</taxon>
        <taxon>Sphingomonadales</taxon>
        <taxon>Sphingomonadaceae</taxon>
        <taxon>Sphingobium</taxon>
    </lineage>
</organism>
<name>A0AA43BDM2_SPHYA</name>
<sequence>MTHDARHAVVSHERIYRFVYAQIRRTQDFSWRLYLARGKSKRGWRRKPGGSPANFITGRKPLCERPGEADDRCTPGHWEADAMLFATYGQAILVAHERQSCLTLVVKMKDRKATTTARTLRALLAPIHQHGTTG</sequence>
<evidence type="ECO:0000313" key="1">
    <source>
        <dbReference type="EMBL" id="MDH2134490.1"/>
    </source>
</evidence>
<dbReference type="PANTHER" id="PTHR10948">
    <property type="entry name" value="TRANSPOSASE"/>
    <property type="match status" value="1"/>
</dbReference>
<dbReference type="PANTHER" id="PTHR10948:SF23">
    <property type="entry name" value="TRANSPOSASE INSI FOR INSERTION SEQUENCE ELEMENT IS30A-RELATED"/>
    <property type="match status" value="1"/>
</dbReference>
<evidence type="ECO:0008006" key="3">
    <source>
        <dbReference type="Google" id="ProtNLM"/>
    </source>
</evidence>
<protein>
    <recommendedName>
        <fullName evidence="3">IS30 family transposase</fullName>
    </recommendedName>
</protein>
<proteinExistence type="predicted"/>